<comment type="similarity">
    <text evidence="2">Belongs to the TRAFAC class translation factor GTPase superfamily. Classic translation factor GTPase family. EF-Tu/EF-1A subfamily.</text>
</comment>
<keyword evidence="12" id="KW-1185">Reference proteome</keyword>
<dbReference type="SUPFAM" id="SSF52540">
    <property type="entry name" value="P-loop containing nucleoside triphosphate hydrolases"/>
    <property type="match status" value="1"/>
</dbReference>
<dbReference type="InterPro" id="IPR000795">
    <property type="entry name" value="T_Tr_GTP-bd_dom"/>
</dbReference>
<accession>A0A2A3E0D2</accession>
<evidence type="ECO:0000256" key="6">
    <source>
        <dbReference type="ARBA" id="ARBA00022801"/>
    </source>
</evidence>
<gene>
    <name evidence="11" type="ORF">APICC_01949</name>
</gene>
<dbReference type="FunFam" id="3.40.50.300:FF:000204">
    <property type="entry name" value="Translation elongation factor Tu"/>
    <property type="match status" value="1"/>
</dbReference>
<reference evidence="11 12" key="1">
    <citation type="submission" date="2014-07" db="EMBL/GenBank/DDBJ databases">
        <title>Genomic and transcriptomic analysis on Apis cerana provide comprehensive insights into honey bee biology.</title>
        <authorList>
            <person name="Diao Q."/>
            <person name="Sun L."/>
            <person name="Zheng H."/>
            <person name="Zheng H."/>
            <person name="Xu S."/>
            <person name="Wang S."/>
            <person name="Zeng Z."/>
            <person name="Hu F."/>
            <person name="Su S."/>
            <person name="Wu J."/>
        </authorList>
    </citation>
    <scope>NUCLEOTIDE SEQUENCE [LARGE SCALE GENOMIC DNA]</scope>
    <source>
        <tissue evidence="11">Pupae without intestine</tissue>
    </source>
</reference>
<evidence type="ECO:0000256" key="7">
    <source>
        <dbReference type="ARBA" id="ARBA00022917"/>
    </source>
</evidence>
<dbReference type="InterPro" id="IPR027417">
    <property type="entry name" value="P-loop_NTPase"/>
</dbReference>
<comment type="catalytic activity">
    <reaction evidence="9">
        <text>GTP + H2O = GDP + phosphate + H(+)</text>
        <dbReference type="Rhea" id="RHEA:19669"/>
        <dbReference type="ChEBI" id="CHEBI:15377"/>
        <dbReference type="ChEBI" id="CHEBI:15378"/>
        <dbReference type="ChEBI" id="CHEBI:37565"/>
        <dbReference type="ChEBI" id="CHEBI:43474"/>
        <dbReference type="ChEBI" id="CHEBI:58189"/>
    </reaction>
    <physiologicalReaction direction="left-to-right" evidence="9">
        <dbReference type="Rhea" id="RHEA:19670"/>
    </physiologicalReaction>
</comment>
<dbReference type="Pfam" id="PF22594">
    <property type="entry name" value="GTP-eEF1A_C"/>
    <property type="match status" value="1"/>
</dbReference>
<dbReference type="Gene3D" id="2.40.30.10">
    <property type="entry name" value="Translation factors"/>
    <property type="match status" value="2"/>
</dbReference>
<dbReference type="InterPro" id="IPR037189">
    <property type="entry name" value="HBS1-like_N_sf"/>
</dbReference>
<dbReference type="InterPro" id="IPR009000">
    <property type="entry name" value="Transl_B-barrel_sf"/>
</dbReference>
<protein>
    <submittedName>
        <fullName evidence="11">HBS1 protein</fullName>
    </submittedName>
</protein>
<name>A0A2A3E0D2_APICC</name>
<keyword evidence="3" id="KW-0963">Cytoplasm</keyword>
<dbReference type="STRING" id="94128.A0A2A3E0D2"/>
<dbReference type="FunFam" id="2.40.30.10:FF:000070">
    <property type="entry name" value="Translation elongation factor EF-1 subunit"/>
    <property type="match status" value="1"/>
</dbReference>
<dbReference type="InterPro" id="IPR054696">
    <property type="entry name" value="GTP-eEF1A_C"/>
</dbReference>
<sequence>MSRHRDIRCMNYSEEYEGYDDVYGHSVEDDYCVSPSAEQFLFDRSKQQNIASFITEPDIVEDNEDNEELPISLNEENVVLTEIEWAKLMSCMESIKSVIGDIISESEIKKKIIQSKFDTELAIDLILKESSKITDSSIINKNNLELHSGTNENVCLINNLESFKNLAISNSLVRFSSLSEFTNNSIDSTLSNSTMDSLKNNSDTISFKSLADLTAHHLQKSSNLIDSTNSNEKTFSSKTNFVIPKLSIQNKNCNDSQLDVCAIQKHIDYSMDSLEKSLSSVFASSKNYTDTNIKNDSQNIELKKDTILNENGTRTSSPDSWMIDLNSALKEATSLVSSNQNYAKSKILKDDYNIIFNTNLKTFNQNDEIPCDMLPTTLNLSCLRYVKLPYTKKNVSLFGRTLCRTWKLKKPILKSQDHHEKLKRFDFSVPYTRKKSSKSTFQVTTSSNVKIIPAGKRPIVKGFNVGGIENTDVMNIESPRSQSPYSDYNSPEIKKKENLLKEKKTISLNLNSPRCQSPISGLQIPDLDSKLKLNEEKIDIIKIYKDKRGNSKEQLHLIVVGHVDAGKSTLLGRLLCDLGQVPSRLIHKYQQESKKIGKQSFAYAWVLDETGEERERGITMDIGHSKFETKTKSITLLDAPGHKDFIPNMITGATQADVALLVVDATRGEFETGFDSGGQTREHALLLRSLGISQLAVIVNKLDTVDWSKERFDEIVSKISIFLKQAGFKDNVIFVPCSGLSGENILTKPKESLSNWYKGPTLVDVIDNFKCPERHMNKPFRFSINDIFKGTGSGFCVSGHVQTGMISLGDKILILPRNETAVIKSLQIDEISITNAFAGDQVSLTLSGIDQQNVGIGDIICNPQNPIPVTSCFQAHIVVFTVKVPIIKGLPIIIHQQSLVQPGVITKLIAQLHRTTSEVIKKKPRCLPKNSSAIIEITMQNPICMELYKDIKQLGRVMLRVEGTTIAAGLVTKIK</sequence>
<keyword evidence="6" id="KW-0378">Hydrolase</keyword>
<evidence type="ECO:0000256" key="4">
    <source>
        <dbReference type="ARBA" id="ARBA00022553"/>
    </source>
</evidence>
<keyword evidence="7" id="KW-0648">Protein biosynthesis</keyword>
<evidence type="ECO:0000256" key="2">
    <source>
        <dbReference type="ARBA" id="ARBA00007249"/>
    </source>
</evidence>
<dbReference type="EMBL" id="KZ288497">
    <property type="protein sequence ID" value="PBC25177.1"/>
    <property type="molecule type" value="Genomic_DNA"/>
</dbReference>
<dbReference type="CDD" id="cd01883">
    <property type="entry name" value="EF1_alpha"/>
    <property type="match status" value="1"/>
</dbReference>
<dbReference type="Proteomes" id="UP000242457">
    <property type="component" value="Unassembled WGS sequence"/>
</dbReference>
<evidence type="ECO:0000256" key="9">
    <source>
        <dbReference type="ARBA" id="ARBA00049117"/>
    </source>
</evidence>
<dbReference type="SUPFAM" id="SSF50465">
    <property type="entry name" value="EF-Tu/eEF-1alpha/eIF2-gamma C-terminal domain"/>
    <property type="match status" value="1"/>
</dbReference>
<dbReference type="OrthoDB" id="342024at2759"/>
<dbReference type="GO" id="GO:0005525">
    <property type="term" value="F:GTP binding"/>
    <property type="evidence" value="ECO:0007669"/>
    <property type="project" value="UniProtKB-KW"/>
</dbReference>
<dbReference type="AlphaFoldDB" id="A0A2A3E0D2"/>
<dbReference type="SUPFAM" id="SSF109732">
    <property type="entry name" value="HBS1-like domain"/>
    <property type="match status" value="1"/>
</dbReference>
<evidence type="ECO:0000313" key="11">
    <source>
        <dbReference type="EMBL" id="PBC25177.1"/>
    </source>
</evidence>
<evidence type="ECO:0000313" key="12">
    <source>
        <dbReference type="Proteomes" id="UP000242457"/>
    </source>
</evidence>
<evidence type="ECO:0000256" key="8">
    <source>
        <dbReference type="ARBA" id="ARBA00023134"/>
    </source>
</evidence>
<dbReference type="FunFam" id="2.40.30.10:FF:000020">
    <property type="entry name" value="Translation elongation factor EF-1"/>
    <property type="match status" value="1"/>
</dbReference>
<evidence type="ECO:0000256" key="1">
    <source>
        <dbReference type="ARBA" id="ARBA00004496"/>
    </source>
</evidence>
<dbReference type="Gene3D" id="1.10.8.10">
    <property type="entry name" value="DNA helicase RuvA subunit, C-terminal domain"/>
    <property type="match status" value="1"/>
</dbReference>
<proteinExistence type="inferred from homology"/>
<dbReference type="Gene3D" id="3.40.50.300">
    <property type="entry name" value="P-loop containing nucleotide triphosphate hydrolases"/>
    <property type="match status" value="1"/>
</dbReference>
<dbReference type="GO" id="GO:0006412">
    <property type="term" value="P:translation"/>
    <property type="evidence" value="ECO:0007669"/>
    <property type="project" value="UniProtKB-KW"/>
</dbReference>
<evidence type="ECO:0000259" key="10">
    <source>
        <dbReference type="PROSITE" id="PS51722"/>
    </source>
</evidence>
<evidence type="ECO:0000256" key="3">
    <source>
        <dbReference type="ARBA" id="ARBA00022490"/>
    </source>
</evidence>
<keyword evidence="5" id="KW-0547">Nucleotide-binding</keyword>
<dbReference type="PRINTS" id="PR00315">
    <property type="entry name" value="ELONGATNFCT"/>
</dbReference>
<feature type="domain" description="Tr-type G" evidence="10">
    <location>
        <begin position="552"/>
        <end position="773"/>
    </location>
</feature>
<dbReference type="PANTHER" id="PTHR23115">
    <property type="entry name" value="TRANSLATION FACTOR"/>
    <property type="match status" value="1"/>
</dbReference>
<dbReference type="Pfam" id="PF00009">
    <property type="entry name" value="GTP_EFTU"/>
    <property type="match status" value="1"/>
</dbReference>
<evidence type="ECO:0000256" key="5">
    <source>
        <dbReference type="ARBA" id="ARBA00022741"/>
    </source>
</evidence>
<dbReference type="InterPro" id="IPR009001">
    <property type="entry name" value="Transl_elong_EF1A/Init_IF2_C"/>
</dbReference>
<dbReference type="SUPFAM" id="SSF50447">
    <property type="entry name" value="Translation proteins"/>
    <property type="match status" value="1"/>
</dbReference>
<dbReference type="CDD" id="cd04093">
    <property type="entry name" value="HBS1_C_III"/>
    <property type="match status" value="1"/>
</dbReference>
<dbReference type="GO" id="GO:0003924">
    <property type="term" value="F:GTPase activity"/>
    <property type="evidence" value="ECO:0007669"/>
    <property type="project" value="InterPro"/>
</dbReference>
<comment type="subcellular location">
    <subcellularLocation>
        <location evidence="1">Cytoplasm</location>
    </subcellularLocation>
</comment>
<dbReference type="GO" id="GO:0005737">
    <property type="term" value="C:cytoplasm"/>
    <property type="evidence" value="ECO:0007669"/>
    <property type="project" value="UniProtKB-SubCell"/>
</dbReference>
<dbReference type="PROSITE" id="PS51722">
    <property type="entry name" value="G_TR_2"/>
    <property type="match status" value="1"/>
</dbReference>
<keyword evidence="8" id="KW-0342">GTP-binding</keyword>
<organism evidence="11 12">
    <name type="scientific">Apis cerana cerana</name>
    <name type="common">Oriental honeybee</name>
    <dbReference type="NCBI Taxonomy" id="94128"/>
    <lineage>
        <taxon>Eukaryota</taxon>
        <taxon>Metazoa</taxon>
        <taxon>Ecdysozoa</taxon>
        <taxon>Arthropoda</taxon>
        <taxon>Hexapoda</taxon>
        <taxon>Insecta</taxon>
        <taxon>Pterygota</taxon>
        <taxon>Neoptera</taxon>
        <taxon>Endopterygota</taxon>
        <taxon>Hymenoptera</taxon>
        <taxon>Apocrita</taxon>
        <taxon>Aculeata</taxon>
        <taxon>Apoidea</taxon>
        <taxon>Anthophila</taxon>
        <taxon>Apidae</taxon>
        <taxon>Apis</taxon>
    </lineage>
</organism>
<dbReference type="InterPro" id="IPR050100">
    <property type="entry name" value="TRAFAC_GTPase_members"/>
</dbReference>
<keyword evidence="4" id="KW-0597">Phosphoprotein</keyword>
<dbReference type="CDD" id="cd16267">
    <property type="entry name" value="HBS1-like_II"/>
    <property type="match status" value="1"/>
</dbReference>